<comment type="subcellular location">
    <subcellularLocation>
        <location evidence="1 5 6">Nucleus</location>
    </subcellularLocation>
</comment>
<name>A0A814JJ18_9BILA</name>
<dbReference type="InterPro" id="IPR009057">
    <property type="entry name" value="Homeodomain-like_sf"/>
</dbReference>
<feature type="domain" description="Homeobox" evidence="8">
    <location>
        <begin position="80"/>
        <end position="140"/>
    </location>
</feature>
<dbReference type="Proteomes" id="UP000663879">
    <property type="component" value="Unassembled WGS sequence"/>
</dbReference>
<evidence type="ECO:0000256" key="7">
    <source>
        <dbReference type="SAM" id="MobiDB-lite"/>
    </source>
</evidence>
<evidence type="ECO:0000313" key="11">
    <source>
        <dbReference type="Proteomes" id="UP000663879"/>
    </source>
</evidence>
<gene>
    <name evidence="10" type="ORF">OXX778_LOCUS18239</name>
</gene>
<dbReference type="PROSITE" id="PS50803">
    <property type="entry name" value="OAR"/>
    <property type="match status" value="1"/>
</dbReference>
<keyword evidence="11" id="KW-1185">Reference proteome</keyword>
<protein>
    <submittedName>
        <fullName evidence="10">Uncharacterized protein</fullName>
    </submittedName>
</protein>
<accession>A0A814JJ18</accession>
<comment type="caution">
    <text evidence="10">The sequence shown here is derived from an EMBL/GenBank/DDBJ whole genome shotgun (WGS) entry which is preliminary data.</text>
</comment>
<dbReference type="AlphaFoldDB" id="A0A814JJ18"/>
<feature type="region of interest" description="Disordered" evidence="7">
    <location>
        <begin position="1"/>
        <end position="22"/>
    </location>
</feature>
<evidence type="ECO:0000259" key="9">
    <source>
        <dbReference type="PROSITE" id="PS50803"/>
    </source>
</evidence>
<dbReference type="InterPro" id="IPR003654">
    <property type="entry name" value="OAR_dom"/>
</dbReference>
<keyword evidence="4 5" id="KW-0539">Nucleus</keyword>
<dbReference type="EMBL" id="CAJNOC010004962">
    <property type="protein sequence ID" value="CAF1038719.1"/>
    <property type="molecule type" value="Genomic_DNA"/>
</dbReference>
<dbReference type="InterPro" id="IPR050649">
    <property type="entry name" value="Paired_Homeobox_TFs"/>
</dbReference>
<evidence type="ECO:0000256" key="5">
    <source>
        <dbReference type="PROSITE-ProRule" id="PRU00108"/>
    </source>
</evidence>
<dbReference type="Pfam" id="PF03826">
    <property type="entry name" value="OAR"/>
    <property type="match status" value="1"/>
</dbReference>
<evidence type="ECO:0000256" key="4">
    <source>
        <dbReference type="ARBA" id="ARBA00023242"/>
    </source>
</evidence>
<feature type="region of interest" description="Disordered" evidence="7">
    <location>
        <begin position="36"/>
        <end position="91"/>
    </location>
</feature>
<evidence type="ECO:0000259" key="8">
    <source>
        <dbReference type="PROSITE" id="PS50071"/>
    </source>
</evidence>
<dbReference type="PROSITE" id="PS00027">
    <property type="entry name" value="HOMEOBOX_1"/>
    <property type="match status" value="1"/>
</dbReference>
<dbReference type="PANTHER" id="PTHR24329:SF543">
    <property type="entry name" value="FI01017P-RELATED"/>
    <property type="match status" value="1"/>
</dbReference>
<evidence type="ECO:0000256" key="6">
    <source>
        <dbReference type="RuleBase" id="RU000682"/>
    </source>
</evidence>
<dbReference type="FunFam" id="1.10.10.60:FF:000291">
    <property type="entry name" value="ALX homeobox protein 1"/>
    <property type="match status" value="1"/>
</dbReference>
<dbReference type="GO" id="GO:0005634">
    <property type="term" value="C:nucleus"/>
    <property type="evidence" value="ECO:0007669"/>
    <property type="project" value="UniProtKB-SubCell"/>
</dbReference>
<dbReference type="OrthoDB" id="6159439at2759"/>
<dbReference type="Gene3D" id="1.10.10.60">
    <property type="entry name" value="Homeodomain-like"/>
    <property type="match status" value="1"/>
</dbReference>
<dbReference type="PANTHER" id="PTHR24329">
    <property type="entry name" value="HOMEOBOX PROTEIN ARISTALESS"/>
    <property type="match status" value="1"/>
</dbReference>
<dbReference type="Pfam" id="PF00046">
    <property type="entry name" value="Homeodomain"/>
    <property type="match status" value="1"/>
</dbReference>
<dbReference type="SUPFAM" id="SSF46689">
    <property type="entry name" value="Homeodomain-like"/>
    <property type="match status" value="1"/>
</dbReference>
<feature type="region of interest" description="Disordered" evidence="7">
    <location>
        <begin position="248"/>
        <end position="301"/>
    </location>
</feature>
<evidence type="ECO:0000256" key="3">
    <source>
        <dbReference type="ARBA" id="ARBA00023155"/>
    </source>
</evidence>
<dbReference type="InterPro" id="IPR001356">
    <property type="entry name" value="HD"/>
</dbReference>
<keyword evidence="3 5" id="KW-0371">Homeobox</keyword>
<sequence length="399" mass="42762">MISSPAGSLNDSYASESEDETYSNQNHMMHLNHMTHPGLMMNMNSDCNRSISSTISSSSSSKGNENSSGGNNSSGSSSSRKKRRNRTTFTSNQLDELEKVFQRTHYPDVYAREQLATKCDLTEARVQVWFQNRRAKWRKRERCYNQQGGTGLVSPNQSSITQGSSPSPSAAAAAAAAAVAAAAVANRVFSSTNQTAGYHHLNMNPHDVGTLSLPTRHDQFNSVNLLANGQNPMAAVAWCAAAAHAANNSGSNNQSSSANLSINNSPSNLSNSSVSSPSYTPSSSSSINQSPTTSQHNQFNTNFNHYHNQQQFQTNNSASNQNIFSNSSPLTNFMASYNPFVASTNNLLVNSTGSLYSQVVNSASSSNVNSTSGVNDHRTSSIAALRLKAREHSVALGTI</sequence>
<evidence type="ECO:0000256" key="2">
    <source>
        <dbReference type="ARBA" id="ARBA00023125"/>
    </source>
</evidence>
<feature type="region of interest" description="Disordered" evidence="7">
    <location>
        <begin position="148"/>
        <end position="168"/>
    </location>
</feature>
<feature type="compositionally biased region" description="Low complexity" evidence="7">
    <location>
        <begin position="157"/>
        <end position="168"/>
    </location>
</feature>
<feature type="compositionally biased region" description="Low complexity" evidence="7">
    <location>
        <begin position="48"/>
        <end position="78"/>
    </location>
</feature>
<dbReference type="InterPro" id="IPR017970">
    <property type="entry name" value="Homeobox_CS"/>
</dbReference>
<organism evidence="10 11">
    <name type="scientific">Brachionus calyciflorus</name>
    <dbReference type="NCBI Taxonomy" id="104777"/>
    <lineage>
        <taxon>Eukaryota</taxon>
        <taxon>Metazoa</taxon>
        <taxon>Spiralia</taxon>
        <taxon>Gnathifera</taxon>
        <taxon>Rotifera</taxon>
        <taxon>Eurotatoria</taxon>
        <taxon>Monogononta</taxon>
        <taxon>Pseudotrocha</taxon>
        <taxon>Ploima</taxon>
        <taxon>Brachionidae</taxon>
        <taxon>Brachionus</taxon>
    </lineage>
</organism>
<feature type="DNA-binding region" description="Homeobox" evidence="5">
    <location>
        <begin position="82"/>
        <end position="141"/>
    </location>
</feature>
<proteinExistence type="predicted"/>
<reference evidence="10" key="1">
    <citation type="submission" date="2021-02" db="EMBL/GenBank/DDBJ databases">
        <authorList>
            <person name="Nowell W R."/>
        </authorList>
    </citation>
    <scope>NUCLEOTIDE SEQUENCE</scope>
    <source>
        <strain evidence="10">Ploen Becks lab</strain>
    </source>
</reference>
<dbReference type="GO" id="GO:0000981">
    <property type="term" value="F:DNA-binding transcription factor activity, RNA polymerase II-specific"/>
    <property type="evidence" value="ECO:0007669"/>
    <property type="project" value="InterPro"/>
</dbReference>
<dbReference type="SMART" id="SM00389">
    <property type="entry name" value="HOX"/>
    <property type="match status" value="1"/>
</dbReference>
<keyword evidence="2 5" id="KW-0238">DNA-binding</keyword>
<evidence type="ECO:0000313" key="10">
    <source>
        <dbReference type="EMBL" id="CAF1038719.1"/>
    </source>
</evidence>
<feature type="domain" description="OAR" evidence="9">
    <location>
        <begin position="380"/>
        <end position="393"/>
    </location>
</feature>
<dbReference type="GO" id="GO:0000977">
    <property type="term" value="F:RNA polymerase II transcription regulatory region sequence-specific DNA binding"/>
    <property type="evidence" value="ECO:0007669"/>
    <property type="project" value="TreeGrafter"/>
</dbReference>
<dbReference type="PROSITE" id="PS50071">
    <property type="entry name" value="HOMEOBOX_2"/>
    <property type="match status" value="1"/>
</dbReference>
<dbReference type="CDD" id="cd00086">
    <property type="entry name" value="homeodomain"/>
    <property type="match status" value="1"/>
</dbReference>
<evidence type="ECO:0000256" key="1">
    <source>
        <dbReference type="ARBA" id="ARBA00004123"/>
    </source>
</evidence>
<feature type="compositionally biased region" description="Polar residues" evidence="7">
    <location>
        <begin position="1"/>
        <end position="15"/>
    </location>
</feature>